<evidence type="ECO:0000313" key="3">
    <source>
        <dbReference type="EMBL" id="CAF3548429.1"/>
    </source>
</evidence>
<gene>
    <name evidence="3" type="ORF">TMI583_LOCUS2921</name>
</gene>
<evidence type="ECO:0000313" key="4">
    <source>
        <dbReference type="Proteomes" id="UP000682733"/>
    </source>
</evidence>
<dbReference type="EMBL" id="CAJOBA010000664">
    <property type="protein sequence ID" value="CAF3548429.1"/>
    <property type="molecule type" value="Genomic_DNA"/>
</dbReference>
<name>A0A8S2GQN3_9BILA</name>
<dbReference type="InterPro" id="IPR036734">
    <property type="entry name" value="Neur_chan_lig-bd_sf"/>
</dbReference>
<sequence length="102" mass="11892">MIRSCCIQGLLVIYILPLIKDALCSHHEEQLHEKIFDGYNPLIRPVRRVEETITVQFSIALLQVISVKWYDYQLQWPREKYGGIGSIRVPPDKVWTPGTRTL</sequence>
<comment type="caution">
    <text evidence="3">The sequence shown here is derived from an EMBL/GenBank/DDBJ whole genome shotgun (WGS) entry which is preliminary data.</text>
</comment>
<proteinExistence type="predicted"/>
<organism evidence="3 4">
    <name type="scientific">Didymodactylos carnosus</name>
    <dbReference type="NCBI Taxonomy" id="1234261"/>
    <lineage>
        <taxon>Eukaryota</taxon>
        <taxon>Metazoa</taxon>
        <taxon>Spiralia</taxon>
        <taxon>Gnathifera</taxon>
        <taxon>Rotifera</taxon>
        <taxon>Eurotatoria</taxon>
        <taxon>Bdelloidea</taxon>
        <taxon>Philodinida</taxon>
        <taxon>Philodinidae</taxon>
        <taxon>Didymodactylos</taxon>
    </lineage>
</organism>
<keyword evidence="1" id="KW-0732">Signal</keyword>
<protein>
    <recommendedName>
        <fullName evidence="2">Neurotransmitter-gated ion-channel ligand-binding domain-containing protein</fullName>
    </recommendedName>
</protein>
<dbReference type="GO" id="GO:0016020">
    <property type="term" value="C:membrane"/>
    <property type="evidence" value="ECO:0007669"/>
    <property type="project" value="InterPro"/>
</dbReference>
<dbReference type="AlphaFoldDB" id="A0A8S2GQN3"/>
<evidence type="ECO:0000256" key="1">
    <source>
        <dbReference type="SAM" id="SignalP"/>
    </source>
</evidence>
<feature type="chain" id="PRO_5035945599" description="Neurotransmitter-gated ion-channel ligand-binding domain-containing protein" evidence="1">
    <location>
        <begin position="25"/>
        <end position="102"/>
    </location>
</feature>
<accession>A0A8S2GQN3</accession>
<dbReference type="GO" id="GO:0005230">
    <property type="term" value="F:extracellular ligand-gated monoatomic ion channel activity"/>
    <property type="evidence" value="ECO:0007669"/>
    <property type="project" value="InterPro"/>
</dbReference>
<dbReference type="Pfam" id="PF02931">
    <property type="entry name" value="Neur_chan_LBD"/>
    <property type="match status" value="1"/>
</dbReference>
<dbReference type="SUPFAM" id="SSF63712">
    <property type="entry name" value="Nicotinic receptor ligand binding domain-like"/>
    <property type="match status" value="1"/>
</dbReference>
<dbReference type="Gene3D" id="2.70.170.10">
    <property type="entry name" value="Neurotransmitter-gated ion-channel ligand-binding domain"/>
    <property type="match status" value="1"/>
</dbReference>
<reference evidence="3" key="1">
    <citation type="submission" date="2021-02" db="EMBL/GenBank/DDBJ databases">
        <authorList>
            <person name="Nowell W R."/>
        </authorList>
    </citation>
    <scope>NUCLEOTIDE SEQUENCE</scope>
</reference>
<evidence type="ECO:0000259" key="2">
    <source>
        <dbReference type="Pfam" id="PF02931"/>
    </source>
</evidence>
<feature type="domain" description="Neurotransmitter-gated ion-channel ligand-binding" evidence="2">
    <location>
        <begin position="28"/>
        <end position="98"/>
    </location>
</feature>
<feature type="signal peptide" evidence="1">
    <location>
        <begin position="1"/>
        <end position="24"/>
    </location>
</feature>
<dbReference type="Proteomes" id="UP000682733">
    <property type="component" value="Unassembled WGS sequence"/>
</dbReference>
<dbReference type="InterPro" id="IPR006202">
    <property type="entry name" value="Neur_chan_lig-bd"/>
</dbReference>